<evidence type="ECO:0000313" key="3">
    <source>
        <dbReference type="Proteomes" id="UP000253729"/>
    </source>
</evidence>
<proteinExistence type="predicted"/>
<evidence type="ECO:0000313" key="2">
    <source>
        <dbReference type="EMBL" id="RDH33173.1"/>
    </source>
</evidence>
<accession>A0A3F3Q1U1</accession>
<feature type="transmembrane region" description="Helical" evidence="1">
    <location>
        <begin position="50"/>
        <end position="73"/>
    </location>
</feature>
<dbReference type="AlphaFoldDB" id="A0A3F3Q1U1"/>
<dbReference type="GeneID" id="38134660"/>
<reference evidence="2 3" key="1">
    <citation type="submission" date="2018-07" db="EMBL/GenBank/DDBJ databases">
        <title>The genomes of Aspergillus section Nigri reveals drivers in fungal speciation.</title>
        <authorList>
            <consortium name="DOE Joint Genome Institute"/>
            <person name="Vesth T.C."/>
            <person name="Nybo J."/>
            <person name="Theobald S."/>
            <person name="Brandl J."/>
            <person name="Frisvad J.C."/>
            <person name="Nielsen K.F."/>
            <person name="Lyhne E.K."/>
            <person name="Kogle M.E."/>
            <person name="Kuo A."/>
            <person name="Riley R."/>
            <person name="Clum A."/>
            <person name="Nolan M."/>
            <person name="Lipzen A."/>
            <person name="Salamov A."/>
            <person name="Henrissat B."/>
            <person name="Wiebenga A."/>
            <person name="De vries R.P."/>
            <person name="Grigoriev I.V."/>
            <person name="Mortensen U.H."/>
            <person name="Andersen M.R."/>
            <person name="Baker S.E."/>
        </authorList>
    </citation>
    <scope>NUCLEOTIDE SEQUENCE [LARGE SCALE GENOMIC DNA]</scope>
    <source>
        <strain evidence="2 3">CBS 139.54b</strain>
    </source>
</reference>
<organism evidence="2 3">
    <name type="scientific">Aspergillus welwitschiae</name>
    <dbReference type="NCBI Taxonomy" id="1341132"/>
    <lineage>
        <taxon>Eukaryota</taxon>
        <taxon>Fungi</taxon>
        <taxon>Dikarya</taxon>
        <taxon>Ascomycota</taxon>
        <taxon>Pezizomycotina</taxon>
        <taxon>Eurotiomycetes</taxon>
        <taxon>Eurotiomycetidae</taxon>
        <taxon>Eurotiales</taxon>
        <taxon>Aspergillaceae</taxon>
        <taxon>Aspergillus</taxon>
        <taxon>Aspergillus subgen. Circumdati</taxon>
    </lineage>
</organism>
<dbReference type="EMBL" id="KZ852047">
    <property type="protein sequence ID" value="RDH33173.1"/>
    <property type="molecule type" value="Genomic_DNA"/>
</dbReference>
<gene>
    <name evidence="2" type="ORF">BDQ94DRAFT_143730</name>
</gene>
<keyword evidence="1" id="KW-1133">Transmembrane helix</keyword>
<evidence type="ECO:0000256" key="1">
    <source>
        <dbReference type="SAM" id="Phobius"/>
    </source>
</evidence>
<name>A0A3F3Q1U1_9EURO</name>
<keyword evidence="1" id="KW-0472">Membrane</keyword>
<protein>
    <submittedName>
        <fullName evidence="2">Uncharacterized protein</fullName>
    </submittedName>
</protein>
<dbReference type="Proteomes" id="UP000253729">
    <property type="component" value="Unassembled WGS sequence"/>
</dbReference>
<keyword evidence="1" id="KW-0812">Transmembrane</keyword>
<dbReference type="RefSeq" id="XP_026626195.1">
    <property type="nucleotide sequence ID" value="XM_026766304.1"/>
</dbReference>
<keyword evidence="3" id="KW-1185">Reference proteome</keyword>
<sequence length="76" mass="8391">MGRLPCTEHVRRSLLLVTPNHAVSTSYIYTILWAMCCESISRLGEGGLSAFYSTSCPCFSFLYVLPSLVLSLARLS</sequence>